<feature type="domain" description="Two component regulator three Y" evidence="1">
    <location>
        <begin position="479"/>
        <end position="535"/>
    </location>
</feature>
<dbReference type="RefSeq" id="WP_248266012.1">
    <property type="nucleotide sequence ID" value="NZ_CP096034.1"/>
</dbReference>
<dbReference type="Gene3D" id="2.60.40.10">
    <property type="entry name" value="Immunoglobulins"/>
    <property type="match status" value="2"/>
</dbReference>
<accession>A0ABY4JFN5</accession>
<evidence type="ECO:0000313" key="3">
    <source>
        <dbReference type="EMBL" id="UPM52650.1"/>
    </source>
</evidence>
<gene>
    <name evidence="3" type="ORF">MY490_12475</name>
</gene>
<evidence type="ECO:0000259" key="2">
    <source>
        <dbReference type="Pfam" id="PF17936"/>
    </source>
</evidence>
<evidence type="ECO:0000313" key="4">
    <source>
        <dbReference type="Proteomes" id="UP000830639"/>
    </source>
</evidence>
<organism evidence="3 4">
    <name type="scientific">Gottfriedia acidiceleris</name>
    <dbReference type="NCBI Taxonomy" id="371036"/>
    <lineage>
        <taxon>Bacteria</taxon>
        <taxon>Bacillati</taxon>
        <taxon>Bacillota</taxon>
        <taxon>Bacilli</taxon>
        <taxon>Bacillales</taxon>
        <taxon>Bacillaceae</taxon>
        <taxon>Gottfriedia</taxon>
    </lineage>
</organism>
<evidence type="ECO:0000259" key="1">
    <source>
        <dbReference type="Pfam" id="PF07495"/>
    </source>
</evidence>
<name>A0ABY4JFN5_9BACI</name>
<protein>
    <submittedName>
        <fullName evidence="3">Ig-like domain-containing protein</fullName>
    </submittedName>
</protein>
<keyword evidence="4" id="KW-1185">Reference proteome</keyword>
<dbReference type="InterPro" id="IPR011123">
    <property type="entry name" value="Y_Y_Y"/>
</dbReference>
<dbReference type="EMBL" id="CP096034">
    <property type="protein sequence ID" value="UPM52650.1"/>
    <property type="molecule type" value="Genomic_DNA"/>
</dbReference>
<dbReference type="InterPro" id="IPR013783">
    <property type="entry name" value="Ig-like_fold"/>
</dbReference>
<dbReference type="InterPro" id="IPR041498">
    <property type="entry name" value="Big_6"/>
</dbReference>
<dbReference type="Pfam" id="PF17936">
    <property type="entry name" value="Big_6"/>
    <property type="match status" value="2"/>
</dbReference>
<reference evidence="3 4" key="1">
    <citation type="submission" date="2022-04" db="EMBL/GenBank/DDBJ databases">
        <title>Mechanism of arsenic methylation and mitigation arsenic toxicity by Bacillus sp. LH14 from an Arsenic-Contaminated Paddy Soil.</title>
        <authorList>
            <person name="Wang D."/>
        </authorList>
    </citation>
    <scope>NUCLEOTIDE SEQUENCE [LARGE SCALE GENOMIC DNA]</scope>
    <source>
        <strain evidence="3 4">LH14</strain>
    </source>
</reference>
<dbReference type="Proteomes" id="UP000830639">
    <property type="component" value="Chromosome"/>
</dbReference>
<dbReference type="SUPFAM" id="SSF50974">
    <property type="entry name" value="Nitrous oxide reductase, N-terminal domain"/>
    <property type="match status" value="1"/>
</dbReference>
<proteinExistence type="predicted"/>
<dbReference type="InterPro" id="IPR011045">
    <property type="entry name" value="N2O_reductase_N"/>
</dbReference>
<feature type="domain" description="Bacterial Ig" evidence="2">
    <location>
        <begin position="706"/>
        <end position="784"/>
    </location>
</feature>
<feature type="domain" description="Bacterial Ig" evidence="2">
    <location>
        <begin position="787"/>
        <end position="865"/>
    </location>
</feature>
<dbReference type="Pfam" id="PF07495">
    <property type="entry name" value="Y_Y_Y"/>
    <property type="match status" value="1"/>
</dbReference>
<sequence length="866" mass="94304">MRKWTTILLVISLVVGSFIPSRLFETTKVNAQSTPISLGFSPADAAMDPELPVVYLTKLGSKNVTAVNYETGQVKTIVLPYPSEHIEVYGDYVYATQQKVSHDRYSSGNGGIAIINRSDFSLVRVANITIDPMDIAIDKDGYLYITPGSGQWVALKVINLADFTEVPQTLYTTIYAGATIFYNKENSKIYTVDSEDISPMDIDAFEVDHGKIINHYDSPYHGDYNLETEANITPDGLHLYNHSGAVFDLAPLRAGDMTYSLGMGGDYYDFAFSLADNLTFAANSNGGIDVFTYNTDEFLYSLKENVLPEKLLYKNGLFVVYSDQNNKYYCEFINDVKPAPFSVVDSAVFDLDHWTDENLPKLTDGMLNVPINTIFALQFPQNLTIRDLNGITLAGSNGNVPIDVETDHGTLIIQAENLDPSTNYTLSIKKEAMTGYLNEALTSDLTYSFKTKIPPITNLSVATDSNLAPKEYRFNATSTGGQNVEYKFSVNENGTWKVLQEYSSSSSFTWNPKAKGTFHFKVEARSAGSTMAYEKLTDFYQTVTDNESPTVTITKSTERLTNKPVSIQVSATDNIGVQSIQLPNNVVVSGSNATYDVSKNGSYYFYVKDIFGNTTNKEVVVNNIDTIVPKMDVIPSTTEVTLSNVLLVANASDASGIAKIILPNGSEVNGTNAIFPVSKNGTYKFIAEDVAGNRTTKSLIVSNIRPPAPSVSSIWNSHTRITGKTTPNASITAKVGSKVIGQGKALQTGQFSITIPKQQAGTIVVVTATLNGGTSNPTKVTVLDKIAPSKPVVNKVTSNTTILTGKAEKYATVYVYAGSKYLGKGKVDSKGAFRITIVKQRKGTKLSVYAVDSAKNKSGSTIVTVY</sequence>